<dbReference type="EMBL" id="JAHUZN010000011">
    <property type="protein sequence ID" value="KAG8478216.1"/>
    <property type="molecule type" value="Genomic_DNA"/>
</dbReference>
<sequence>MPFHILVISMEMLIFMCFEKEFLDSVSLIWREIVQNGTSYTFEVMMDENSSRVRTVHFNTTTMEIRCTCKKFDFCGYLCSHAI</sequence>
<dbReference type="InterPro" id="IPR007527">
    <property type="entry name" value="Znf_SWIM"/>
</dbReference>
<dbReference type="GO" id="GO:0008270">
    <property type="term" value="F:zinc ion binding"/>
    <property type="evidence" value="ECO:0007669"/>
    <property type="project" value="UniProtKB-KW"/>
</dbReference>
<feature type="signal peptide" evidence="2">
    <location>
        <begin position="1"/>
        <end position="19"/>
    </location>
</feature>
<keyword evidence="2" id="KW-0732">Signal</keyword>
<feature type="chain" id="PRO_5035291774" description="SWIM-type domain-containing protein" evidence="2">
    <location>
        <begin position="20"/>
        <end position="83"/>
    </location>
</feature>
<keyword evidence="1" id="KW-0863">Zinc-finger</keyword>
<comment type="caution">
    <text evidence="4">The sequence shown here is derived from an EMBL/GenBank/DDBJ whole genome shotgun (WGS) entry which is preliminary data.</text>
</comment>
<reference evidence="4 5" key="1">
    <citation type="journal article" date="2021" name="bioRxiv">
        <title>The Gossypium anomalum genome as a resource for cotton improvement and evolutionary analysis of hybrid incompatibility.</title>
        <authorList>
            <person name="Grover C.E."/>
            <person name="Yuan D."/>
            <person name="Arick M.A."/>
            <person name="Miller E.R."/>
            <person name="Hu G."/>
            <person name="Peterson D.G."/>
            <person name="Wendel J.F."/>
            <person name="Udall J.A."/>
        </authorList>
    </citation>
    <scope>NUCLEOTIDE SEQUENCE [LARGE SCALE GENOMIC DNA]</scope>
    <source>
        <strain evidence="4">JFW-Udall</strain>
        <tissue evidence="4">Leaf</tissue>
    </source>
</reference>
<accession>A0A8J5YDW5</accession>
<dbReference type="PROSITE" id="PS50966">
    <property type="entry name" value="ZF_SWIM"/>
    <property type="match status" value="1"/>
</dbReference>
<evidence type="ECO:0000256" key="2">
    <source>
        <dbReference type="SAM" id="SignalP"/>
    </source>
</evidence>
<evidence type="ECO:0000313" key="4">
    <source>
        <dbReference type="EMBL" id="KAG8478216.1"/>
    </source>
</evidence>
<dbReference type="OrthoDB" id="999166at2759"/>
<dbReference type="AlphaFoldDB" id="A0A8J5YDW5"/>
<dbReference type="Proteomes" id="UP000701853">
    <property type="component" value="Chromosome 11"/>
</dbReference>
<keyword evidence="1" id="KW-0479">Metal-binding</keyword>
<gene>
    <name evidence="4" type="ORF">CXB51_028184</name>
</gene>
<evidence type="ECO:0000259" key="3">
    <source>
        <dbReference type="PROSITE" id="PS50966"/>
    </source>
</evidence>
<organism evidence="4 5">
    <name type="scientific">Gossypium anomalum</name>
    <dbReference type="NCBI Taxonomy" id="47600"/>
    <lineage>
        <taxon>Eukaryota</taxon>
        <taxon>Viridiplantae</taxon>
        <taxon>Streptophyta</taxon>
        <taxon>Embryophyta</taxon>
        <taxon>Tracheophyta</taxon>
        <taxon>Spermatophyta</taxon>
        <taxon>Magnoliopsida</taxon>
        <taxon>eudicotyledons</taxon>
        <taxon>Gunneridae</taxon>
        <taxon>Pentapetalae</taxon>
        <taxon>rosids</taxon>
        <taxon>malvids</taxon>
        <taxon>Malvales</taxon>
        <taxon>Malvaceae</taxon>
        <taxon>Malvoideae</taxon>
        <taxon>Gossypium</taxon>
    </lineage>
</organism>
<name>A0A8J5YDW5_9ROSI</name>
<feature type="domain" description="SWIM-type" evidence="3">
    <location>
        <begin position="42"/>
        <end position="83"/>
    </location>
</feature>
<proteinExistence type="predicted"/>
<keyword evidence="5" id="KW-1185">Reference proteome</keyword>
<dbReference type="Pfam" id="PF04434">
    <property type="entry name" value="SWIM"/>
    <property type="match status" value="1"/>
</dbReference>
<evidence type="ECO:0000313" key="5">
    <source>
        <dbReference type="Proteomes" id="UP000701853"/>
    </source>
</evidence>
<protein>
    <recommendedName>
        <fullName evidence="3">SWIM-type domain-containing protein</fullName>
    </recommendedName>
</protein>
<evidence type="ECO:0000256" key="1">
    <source>
        <dbReference type="PROSITE-ProRule" id="PRU00325"/>
    </source>
</evidence>
<keyword evidence="1" id="KW-0862">Zinc</keyword>